<dbReference type="PROSITE" id="PS00107">
    <property type="entry name" value="PROTEIN_KINASE_ATP"/>
    <property type="match status" value="1"/>
</dbReference>
<sequence>MALPGLNSASRWTRSKIELPRKPPTRLTDFDDHDVTSTVTPKDARNSVQALEGRVPNYLLLVSLLEHLCSLYENDPEKSQQIFSVLCQQLAKMEVMPSFSFLEEFSVIRAKYKKAFSDLMQAAVQEIGTDFEGIQHPHPDRPISSFTGNLQFGSSKRSFGKMRDLLPGGTSRYKDEFVEMGRLGKGGFGSVLKVKNKLDGREYAVKKVLLKETDPGLCLKILREVKVLARLNHVNVVGYHSAWLEYVTTQNSSALPRVATQPVSLKELDEISSISGAYRVGETSHSNSIIFENSSQSGRDASNSSIIFSVGEEDGFTARRQSTPVDSLRMRKIPSTSFLKNSISSSRNSIAPYPYSQSGTKGYQSSQSGVRKSASSNSLVSLSGNDKSESPSTQVARKKTLGMMLFIQMQLCTTTLCDWLQSRNFKGGNVDTVASMAIFRQIVEGVRYIHSQGLMHRDLKPRNIFLQSLTRRDEQTTAPLQVKIGDFGLARKDAVLYPDTSSPLASLIEPLSHHNPFLPGLSTKDAPTCGVGTCTYAAPEQLRNTDYANKADMYSLGIILFELYWPFGTEMERVTSIKNLRQGNLPKAFSHRWPAEVSQQLSEQLEMQSKEIDELKNVIIEKDLELEAQGSENEKLQQELAERNELIRRLMTRRPCHACGQGIDMEGDWDGC</sequence>
<dbReference type="GO" id="GO:0004694">
    <property type="term" value="F:eukaryotic translation initiation factor 2alpha kinase activity"/>
    <property type="evidence" value="ECO:0000318"/>
    <property type="project" value="GO_Central"/>
</dbReference>
<evidence type="ECO:0000313" key="23">
    <source>
        <dbReference type="EMBL" id="EDO46416.1"/>
    </source>
</evidence>
<keyword evidence="24" id="KW-1185">Reference proteome</keyword>
<evidence type="ECO:0000256" key="19">
    <source>
        <dbReference type="PROSITE-ProRule" id="PRU10141"/>
    </source>
</evidence>
<keyword evidence="20" id="KW-0175">Coiled coil</keyword>
<keyword evidence="9" id="KW-0832">Ubl conjugation</keyword>
<evidence type="ECO:0000256" key="4">
    <source>
        <dbReference type="ARBA" id="ARBA00022679"/>
    </source>
</evidence>
<evidence type="ECO:0000259" key="22">
    <source>
        <dbReference type="PROSITE" id="PS50011"/>
    </source>
</evidence>
<keyword evidence="6 19" id="KW-0547">Nucleotide-binding</keyword>
<dbReference type="InterPro" id="IPR054521">
    <property type="entry name" value="HRI2_3H"/>
</dbReference>
<dbReference type="SMART" id="SM00220">
    <property type="entry name" value="S_TKc"/>
    <property type="match status" value="1"/>
</dbReference>
<evidence type="ECO:0000256" key="6">
    <source>
        <dbReference type="ARBA" id="ARBA00022741"/>
    </source>
</evidence>
<dbReference type="eggNOG" id="KOG1035">
    <property type="taxonomic scope" value="Eukaryota"/>
</dbReference>
<dbReference type="Proteomes" id="UP000001593">
    <property type="component" value="Unassembled WGS sequence"/>
</dbReference>
<protein>
    <recommendedName>
        <fullName evidence="13">Eukaryotic translation initiation factor 2-alpha kinase 1</fullName>
        <ecNumber evidence="1">2.7.11.1</ecNumber>
    </recommendedName>
    <alternativeName>
        <fullName evidence="15">Heme-regulated eukaryotic initiation factor eIF-2-alpha kinase</fullName>
    </alternativeName>
    <alternativeName>
        <fullName evidence="14">Hemin-sensitive initiation factor 2-alpha kinase</fullName>
    </alternativeName>
</protein>
<dbReference type="PROSITE" id="PS00108">
    <property type="entry name" value="PROTEIN_KINASE_ST"/>
    <property type="match status" value="1"/>
</dbReference>
<dbReference type="OMA" id="WDWIADR"/>
<dbReference type="GO" id="GO:0005634">
    <property type="term" value="C:nucleus"/>
    <property type="evidence" value="ECO:0000318"/>
    <property type="project" value="GO_Central"/>
</dbReference>
<evidence type="ECO:0000256" key="13">
    <source>
        <dbReference type="ARBA" id="ARBA00040433"/>
    </source>
</evidence>
<dbReference type="InterPro" id="IPR011009">
    <property type="entry name" value="Kinase-like_dom_sf"/>
</dbReference>
<comment type="similarity">
    <text evidence="12">Belongs to the protein kinase superfamily. Ser/Thr protein kinase family. GCN2 subfamily.</text>
</comment>
<reference evidence="23 24" key="1">
    <citation type="journal article" date="2007" name="Science">
        <title>Sea anemone genome reveals ancestral eumetazoan gene repertoire and genomic organization.</title>
        <authorList>
            <person name="Putnam N.H."/>
            <person name="Srivastava M."/>
            <person name="Hellsten U."/>
            <person name="Dirks B."/>
            <person name="Chapman J."/>
            <person name="Salamov A."/>
            <person name="Terry A."/>
            <person name="Shapiro H."/>
            <person name="Lindquist E."/>
            <person name="Kapitonov V.V."/>
            <person name="Jurka J."/>
            <person name="Genikhovich G."/>
            <person name="Grigoriev I.V."/>
            <person name="Lucas S.M."/>
            <person name="Steele R.E."/>
            <person name="Finnerty J.R."/>
            <person name="Technau U."/>
            <person name="Martindale M.Q."/>
            <person name="Rokhsar D.S."/>
        </authorList>
    </citation>
    <scope>NUCLEOTIDE SEQUENCE [LARGE SCALE GENOMIC DNA]</scope>
    <source>
        <strain evidence="24">CH2 X CH6</strain>
    </source>
</reference>
<accession>A7RQ17</accession>
<evidence type="ECO:0000256" key="21">
    <source>
        <dbReference type="SAM" id="MobiDB-lite"/>
    </source>
</evidence>
<dbReference type="PANTHER" id="PTHR11042">
    <property type="entry name" value="EUKARYOTIC TRANSLATION INITIATION FACTOR 2-ALPHA KINASE EIF2-ALPHA KINASE -RELATED"/>
    <property type="match status" value="1"/>
</dbReference>
<dbReference type="Pfam" id="PF22949">
    <property type="entry name" value="HRI2_3H"/>
    <property type="match status" value="1"/>
</dbReference>
<feature type="compositionally biased region" description="Low complexity" evidence="21">
    <location>
        <begin position="373"/>
        <end position="383"/>
    </location>
</feature>
<keyword evidence="4" id="KW-0808">Transferase</keyword>
<dbReference type="InterPro" id="IPR017441">
    <property type="entry name" value="Protein_kinase_ATP_BS"/>
</dbReference>
<dbReference type="GO" id="GO:0005737">
    <property type="term" value="C:cytoplasm"/>
    <property type="evidence" value="ECO:0000318"/>
    <property type="project" value="GO_Central"/>
</dbReference>
<dbReference type="Gene3D" id="3.30.200.20">
    <property type="entry name" value="Phosphorylase Kinase, domain 1"/>
    <property type="match status" value="1"/>
</dbReference>
<evidence type="ECO:0000256" key="1">
    <source>
        <dbReference type="ARBA" id="ARBA00012513"/>
    </source>
</evidence>
<evidence type="ECO:0000256" key="12">
    <source>
        <dbReference type="ARBA" id="ARBA00037982"/>
    </source>
</evidence>
<evidence type="ECO:0000256" key="7">
    <source>
        <dbReference type="ARBA" id="ARBA00022777"/>
    </source>
</evidence>
<dbReference type="PANTHER" id="PTHR11042:SF160">
    <property type="entry name" value="EUKARYOTIC TRANSLATION INITIATION FACTOR 2-ALPHA KINASE 1"/>
    <property type="match status" value="1"/>
</dbReference>
<dbReference type="GO" id="GO:0006446">
    <property type="term" value="P:regulation of translational initiation"/>
    <property type="evidence" value="ECO:0000318"/>
    <property type="project" value="GO_Central"/>
</dbReference>
<dbReference type="InParanoid" id="A7RQ17"/>
<evidence type="ECO:0000256" key="17">
    <source>
        <dbReference type="ARBA" id="ARBA00048659"/>
    </source>
</evidence>
<keyword evidence="10" id="KW-1015">Disulfide bond</keyword>
<feature type="region of interest" description="Disordered" evidence="21">
    <location>
        <begin position="350"/>
        <end position="394"/>
    </location>
</feature>
<keyword evidence="8 19" id="KW-0067">ATP-binding</keyword>
<comment type="catalytic activity">
    <reaction evidence="17">
        <text>L-threonyl-[protein] + ATP = O-phospho-L-threonyl-[protein] + ADP + H(+)</text>
        <dbReference type="Rhea" id="RHEA:46608"/>
        <dbReference type="Rhea" id="RHEA-COMP:11060"/>
        <dbReference type="Rhea" id="RHEA-COMP:11605"/>
        <dbReference type="ChEBI" id="CHEBI:15378"/>
        <dbReference type="ChEBI" id="CHEBI:30013"/>
        <dbReference type="ChEBI" id="CHEBI:30616"/>
        <dbReference type="ChEBI" id="CHEBI:61977"/>
        <dbReference type="ChEBI" id="CHEBI:456216"/>
        <dbReference type="EC" id="2.7.11.1"/>
    </reaction>
    <physiologicalReaction direction="left-to-right" evidence="17">
        <dbReference type="Rhea" id="RHEA:46609"/>
    </physiologicalReaction>
</comment>
<dbReference type="InterPro" id="IPR008271">
    <property type="entry name" value="Ser/Thr_kinase_AS"/>
</dbReference>
<evidence type="ECO:0000256" key="8">
    <source>
        <dbReference type="ARBA" id="ARBA00022840"/>
    </source>
</evidence>
<dbReference type="Gene3D" id="1.10.510.10">
    <property type="entry name" value="Transferase(Phosphotransferase) domain 1"/>
    <property type="match status" value="1"/>
</dbReference>
<feature type="compositionally biased region" description="Polar residues" evidence="21">
    <location>
        <begin position="350"/>
        <end position="370"/>
    </location>
</feature>
<keyword evidence="11" id="KW-0652">Protein synthesis inhibitor</keyword>
<evidence type="ECO:0000313" key="24">
    <source>
        <dbReference type="Proteomes" id="UP000001593"/>
    </source>
</evidence>
<dbReference type="InterPro" id="IPR050339">
    <property type="entry name" value="CC_SR_Kinase"/>
</dbReference>
<keyword evidence="7" id="KW-0418">Kinase</keyword>
<proteinExistence type="inferred from homology"/>
<dbReference type="InterPro" id="IPR000719">
    <property type="entry name" value="Prot_kinase_dom"/>
</dbReference>
<feature type="binding site" evidence="19">
    <location>
        <position position="207"/>
    </location>
    <ligand>
        <name>ATP</name>
        <dbReference type="ChEBI" id="CHEBI:30616"/>
    </ligand>
</feature>
<evidence type="ECO:0000256" key="20">
    <source>
        <dbReference type="SAM" id="Coils"/>
    </source>
</evidence>
<dbReference type="STRING" id="45351.A7RQ17"/>
<dbReference type="Pfam" id="PF00069">
    <property type="entry name" value="Pkinase"/>
    <property type="match status" value="2"/>
</dbReference>
<dbReference type="EMBL" id="DS469527">
    <property type="protein sequence ID" value="EDO46416.1"/>
    <property type="molecule type" value="Genomic_DNA"/>
</dbReference>
<feature type="domain" description="Protein kinase" evidence="22">
    <location>
        <begin position="177"/>
        <end position="640"/>
    </location>
</feature>
<comment type="subunit">
    <text evidence="16">Synthesized in an inactive form that binds to the N-terminal domain of CDC37. Has to be associated with a multiprotein complex containing Hsp90, CDC37 and PPP5C for maturation and activation by autophosphorylation. The phosphatase PPP5C modulates this activation. Homodimer; homodimerizes in presence of heme, forming a disulfide-linked inactive homodimer. Interacts with DELE1; binds both to full-length DELE1 and processed form of DELE1 (S-DELE1) in response to stress, leading to activate its protein kinase activity and trigger the integrated stress response (ISR).</text>
</comment>
<dbReference type="GO" id="GO:0017148">
    <property type="term" value="P:negative regulation of translation"/>
    <property type="evidence" value="ECO:0007669"/>
    <property type="project" value="UniProtKB-KW"/>
</dbReference>
<evidence type="ECO:0000256" key="5">
    <source>
        <dbReference type="ARBA" id="ARBA00022737"/>
    </source>
</evidence>
<dbReference type="HOGENOM" id="CLU_000288_134_1_1"/>
<evidence type="ECO:0000256" key="18">
    <source>
        <dbReference type="ARBA" id="ARBA00048977"/>
    </source>
</evidence>
<dbReference type="SUPFAM" id="SSF56112">
    <property type="entry name" value="Protein kinase-like (PK-like)"/>
    <property type="match status" value="1"/>
</dbReference>
<comment type="catalytic activity">
    <reaction evidence="18">
        <text>L-seryl-[protein] + ATP = O-phospho-L-seryl-[protein] + ADP + H(+)</text>
        <dbReference type="Rhea" id="RHEA:17989"/>
        <dbReference type="Rhea" id="RHEA-COMP:9863"/>
        <dbReference type="Rhea" id="RHEA-COMP:11604"/>
        <dbReference type="ChEBI" id="CHEBI:15378"/>
        <dbReference type="ChEBI" id="CHEBI:29999"/>
        <dbReference type="ChEBI" id="CHEBI:30616"/>
        <dbReference type="ChEBI" id="CHEBI:83421"/>
        <dbReference type="ChEBI" id="CHEBI:456216"/>
        <dbReference type="EC" id="2.7.11.1"/>
    </reaction>
    <physiologicalReaction direction="left-to-right" evidence="18">
        <dbReference type="Rhea" id="RHEA:17990"/>
    </physiologicalReaction>
</comment>
<dbReference type="AlphaFoldDB" id="A7RQ17"/>
<evidence type="ECO:0000256" key="16">
    <source>
        <dbReference type="ARBA" id="ARBA00046654"/>
    </source>
</evidence>
<evidence type="ECO:0000256" key="11">
    <source>
        <dbReference type="ARBA" id="ARBA00023193"/>
    </source>
</evidence>
<evidence type="ECO:0000256" key="15">
    <source>
        <dbReference type="ARBA" id="ARBA00042914"/>
    </source>
</evidence>
<evidence type="ECO:0000256" key="3">
    <source>
        <dbReference type="ARBA" id="ARBA00022553"/>
    </source>
</evidence>
<gene>
    <name evidence="23" type="ORF">NEMVEDRAFT_v1g200396</name>
</gene>
<keyword evidence="3" id="KW-0597">Phosphoprotein</keyword>
<dbReference type="PhylomeDB" id="A7RQ17"/>
<evidence type="ECO:0000256" key="9">
    <source>
        <dbReference type="ARBA" id="ARBA00022843"/>
    </source>
</evidence>
<keyword evidence="5" id="KW-0677">Repeat</keyword>
<evidence type="ECO:0000256" key="10">
    <source>
        <dbReference type="ARBA" id="ARBA00023157"/>
    </source>
</evidence>
<dbReference type="GO" id="GO:0005524">
    <property type="term" value="F:ATP binding"/>
    <property type="evidence" value="ECO:0007669"/>
    <property type="project" value="UniProtKB-UniRule"/>
</dbReference>
<organism evidence="23 24">
    <name type="scientific">Nematostella vectensis</name>
    <name type="common">Starlet sea anemone</name>
    <dbReference type="NCBI Taxonomy" id="45351"/>
    <lineage>
        <taxon>Eukaryota</taxon>
        <taxon>Metazoa</taxon>
        <taxon>Cnidaria</taxon>
        <taxon>Anthozoa</taxon>
        <taxon>Hexacorallia</taxon>
        <taxon>Actiniaria</taxon>
        <taxon>Edwardsiidae</taxon>
        <taxon>Nematostella</taxon>
    </lineage>
</organism>
<feature type="coiled-coil region" evidence="20">
    <location>
        <begin position="598"/>
        <end position="653"/>
    </location>
</feature>
<evidence type="ECO:0000256" key="14">
    <source>
        <dbReference type="ARBA" id="ARBA00042456"/>
    </source>
</evidence>
<dbReference type="EC" id="2.7.11.1" evidence="1"/>
<name>A7RQ17_NEMVE</name>
<dbReference type="PROSITE" id="PS50011">
    <property type="entry name" value="PROTEIN_KINASE_DOM"/>
    <property type="match status" value="1"/>
</dbReference>
<keyword evidence="2" id="KW-0723">Serine/threonine-protein kinase</keyword>
<evidence type="ECO:0000256" key="2">
    <source>
        <dbReference type="ARBA" id="ARBA00022527"/>
    </source>
</evidence>